<proteinExistence type="predicted"/>
<evidence type="ECO:0000256" key="1">
    <source>
        <dbReference type="SAM" id="MobiDB-lite"/>
    </source>
</evidence>
<dbReference type="SUPFAM" id="SSF53335">
    <property type="entry name" value="S-adenosyl-L-methionine-dependent methyltransferases"/>
    <property type="match status" value="1"/>
</dbReference>
<keyword evidence="2" id="KW-0489">Methyltransferase</keyword>
<feature type="compositionally biased region" description="Pro residues" evidence="1">
    <location>
        <begin position="216"/>
        <end position="228"/>
    </location>
</feature>
<reference evidence="3" key="1">
    <citation type="journal article" date="2013" name="Science">
        <title>Comparative analysis of bat genomes provides insight into the evolution of flight and immunity.</title>
        <authorList>
            <person name="Zhang G."/>
            <person name="Cowled C."/>
            <person name="Shi Z."/>
            <person name="Huang Z."/>
            <person name="Bishop-Lilly K.A."/>
            <person name="Fang X."/>
            <person name="Wynne J.W."/>
            <person name="Xiong Z."/>
            <person name="Baker M.L."/>
            <person name="Zhao W."/>
            <person name="Tachedjian M."/>
            <person name="Zhu Y."/>
            <person name="Zhou P."/>
            <person name="Jiang X."/>
            <person name="Ng J."/>
            <person name="Yang L."/>
            <person name="Wu L."/>
            <person name="Xiao J."/>
            <person name="Feng Y."/>
            <person name="Chen Y."/>
            <person name="Sun X."/>
            <person name="Zhang Y."/>
            <person name="Marsh G.A."/>
            <person name="Crameri G."/>
            <person name="Broder C.C."/>
            <person name="Frey K.G."/>
            <person name="Wang L.F."/>
            <person name="Wang J."/>
        </authorList>
    </citation>
    <scope>NUCLEOTIDE SEQUENCE [LARGE SCALE GENOMIC DNA]</scope>
</reference>
<feature type="non-terminal residue" evidence="2">
    <location>
        <position position="1"/>
    </location>
</feature>
<dbReference type="InterPro" id="IPR011993">
    <property type="entry name" value="PH-like_dom_sf"/>
</dbReference>
<gene>
    <name evidence="2" type="ORF">MDA_GLEAN10003887</name>
</gene>
<dbReference type="GO" id="GO:0008168">
    <property type="term" value="F:methyltransferase activity"/>
    <property type="evidence" value="ECO:0007669"/>
    <property type="project" value="UniProtKB-KW"/>
</dbReference>
<keyword evidence="2" id="KW-0808">Transferase</keyword>
<dbReference type="EMBL" id="KB107567">
    <property type="protein sequence ID" value="ELK29912.1"/>
    <property type="molecule type" value="Genomic_DNA"/>
</dbReference>
<dbReference type="Gene3D" id="2.30.29.30">
    <property type="entry name" value="Pleckstrin-homology domain (PH domain)/Phosphotyrosine-binding domain (PTB)"/>
    <property type="match status" value="1"/>
</dbReference>
<feature type="region of interest" description="Disordered" evidence="1">
    <location>
        <begin position="123"/>
        <end position="143"/>
    </location>
</feature>
<accession>L5LV28</accession>
<dbReference type="Pfam" id="PF11531">
    <property type="entry name" value="CARM1"/>
    <property type="match status" value="1"/>
</dbReference>
<evidence type="ECO:0000313" key="2">
    <source>
        <dbReference type="EMBL" id="ELK29912.1"/>
    </source>
</evidence>
<dbReference type="InterPro" id="IPR029063">
    <property type="entry name" value="SAM-dependent_MTases_sf"/>
</dbReference>
<protein>
    <submittedName>
        <fullName evidence="2">Histone-arginine methyltransferase CARM1</fullName>
    </submittedName>
</protein>
<dbReference type="GO" id="GO:0032259">
    <property type="term" value="P:methylation"/>
    <property type="evidence" value="ECO:0007669"/>
    <property type="project" value="UniProtKB-KW"/>
</dbReference>
<evidence type="ECO:0000313" key="3">
    <source>
        <dbReference type="Proteomes" id="UP000010556"/>
    </source>
</evidence>
<feature type="region of interest" description="Disordered" evidence="1">
    <location>
        <begin position="183"/>
        <end position="228"/>
    </location>
</feature>
<dbReference type="Proteomes" id="UP000010556">
    <property type="component" value="Unassembled WGS sequence"/>
</dbReference>
<organism evidence="2 3">
    <name type="scientific">Myotis davidii</name>
    <name type="common">David's myotis</name>
    <dbReference type="NCBI Taxonomy" id="225400"/>
    <lineage>
        <taxon>Eukaryota</taxon>
        <taxon>Metazoa</taxon>
        <taxon>Chordata</taxon>
        <taxon>Craniata</taxon>
        <taxon>Vertebrata</taxon>
        <taxon>Euteleostomi</taxon>
        <taxon>Mammalia</taxon>
        <taxon>Eutheria</taxon>
        <taxon>Laurasiatheria</taxon>
        <taxon>Chiroptera</taxon>
        <taxon>Yangochiroptera</taxon>
        <taxon>Vespertilionidae</taxon>
        <taxon>Myotis</taxon>
    </lineage>
</organism>
<keyword evidence="3" id="KW-1185">Reference proteome</keyword>
<name>L5LV28_MYODS</name>
<sequence length="228" mass="24428">SVSRETECSRVGKQSFIVITLGCSSVLIQFAAPKIYSFCNILKTCRGHSLGRSVFCERAPTEPLTHWYQVWRLLQSPVFAKAGDTLLGTCLLIAHRKQSYNISIVAQVDQAGSKSSHLLGLKNPDTQARHPHPSLGPTTPTWRARGTWAAPKPQQWYGCSWDADCLDLSNVITGGSSVGHSTLIPLGSSGTQGNSGGAPAPTTQSTVSSPWASLPSPWPHPCPSQPTP</sequence>
<dbReference type="AlphaFoldDB" id="L5LV28"/>